<feature type="compositionally biased region" description="Polar residues" evidence="1">
    <location>
        <begin position="33"/>
        <end position="43"/>
    </location>
</feature>
<organism evidence="2 3">
    <name type="scientific">Marasmius tenuissimus</name>
    <dbReference type="NCBI Taxonomy" id="585030"/>
    <lineage>
        <taxon>Eukaryota</taxon>
        <taxon>Fungi</taxon>
        <taxon>Dikarya</taxon>
        <taxon>Basidiomycota</taxon>
        <taxon>Agaricomycotina</taxon>
        <taxon>Agaricomycetes</taxon>
        <taxon>Agaricomycetidae</taxon>
        <taxon>Agaricales</taxon>
        <taxon>Marasmiineae</taxon>
        <taxon>Marasmiaceae</taxon>
        <taxon>Marasmius</taxon>
    </lineage>
</organism>
<sequence length="799" mass="86222">MAYAQTHRPAQSISSNNLLPPGTPDQKRERRMTSPNLGQSSGRPPSPLRNGYVVNTSTGIDPDALDDDEDEDDDDSEDESRGRNINRSPSPASSVSQMAASFAQRMGNLVSGMAPSPSPSLPSDAELEAEAERERDRTRREAERILSREAHERQHVEDRVLAMLESTRGLPPPPVRAQTMPNPPSPSSSQKEKDGPSWWTNAKNKLTPTKELTPAQQVIQEAKTREKEMKKTKGKEREWSSNGQGTIKANDPTLLNLNIPATPQQQPRRPASASPASPTPSRSNMAPNLSPSPLRSGENGNSSPSREAPPLYAHFNAQGTLDAHVTLLTIAKRFEKLEKWTVGHVRALEERMSDVERWLVDKEKEKDDVISSSSLRAQEPNSGAASAEIREVREEIVELQGRIGEIGREMARLAVAPGNLSSNRSRQSAEVTVSSSTHSPSVNHERVTSSAADIIDPDMSFNNTPQPRRVPSVTARQSTSPPMTSSRASTGTKLPYPTGDYASPAETIAGFFSPTNSPPSSVTKSARPISMNITGLPPPALQQNPPMSSSSSSYSMASFSSTSSISPQTASVSNNNGMTSPSSSPAAGKPSKALPVPPPHKTSSSSLRQNSASPTPRKRYTVALGGPLVPPEDWEEQQQQPEQQQRQRPMTPRSGRQRYTASPANDFERGDDEDGEDEFQDETIGKSKATKVSSGLRSNGLPTPPRVRAQSAYGLSSIQAQSPATMAAMGGDLPSVAPLRPRVRSKSTDRLDAGGGKSSSFVDPLVLRKQESAAKLAMPKPIGKVPVGQLVAFFDQERK</sequence>
<accession>A0ABR2ZKV5</accession>
<feature type="compositionally biased region" description="Polar residues" evidence="1">
    <location>
        <begin position="690"/>
        <end position="701"/>
    </location>
</feature>
<dbReference type="EMBL" id="JBBXMP010000109">
    <property type="protein sequence ID" value="KAL0062297.1"/>
    <property type="molecule type" value="Genomic_DNA"/>
</dbReference>
<feature type="region of interest" description="Disordered" evidence="1">
    <location>
        <begin position="1"/>
        <end position="311"/>
    </location>
</feature>
<name>A0ABR2ZKV5_9AGAR</name>
<feature type="compositionally biased region" description="Basic and acidic residues" evidence="1">
    <location>
        <begin position="130"/>
        <end position="160"/>
    </location>
</feature>
<evidence type="ECO:0000313" key="2">
    <source>
        <dbReference type="EMBL" id="KAL0062297.1"/>
    </source>
</evidence>
<feature type="compositionally biased region" description="Polar residues" evidence="1">
    <location>
        <begin position="83"/>
        <end position="99"/>
    </location>
</feature>
<feature type="compositionally biased region" description="Polar residues" evidence="1">
    <location>
        <begin position="713"/>
        <end position="724"/>
    </location>
</feature>
<comment type="caution">
    <text evidence="2">The sequence shown here is derived from an EMBL/GenBank/DDBJ whole genome shotgun (WGS) entry which is preliminary data.</text>
</comment>
<evidence type="ECO:0000256" key="1">
    <source>
        <dbReference type="SAM" id="MobiDB-lite"/>
    </source>
</evidence>
<feature type="compositionally biased region" description="Acidic residues" evidence="1">
    <location>
        <begin position="669"/>
        <end position="681"/>
    </location>
</feature>
<evidence type="ECO:0000313" key="3">
    <source>
        <dbReference type="Proteomes" id="UP001437256"/>
    </source>
</evidence>
<feature type="compositionally biased region" description="Pro residues" evidence="1">
    <location>
        <begin position="170"/>
        <end position="186"/>
    </location>
</feature>
<protein>
    <submittedName>
        <fullName evidence="2">Uncharacterized protein</fullName>
    </submittedName>
</protein>
<feature type="compositionally biased region" description="Polar residues" evidence="1">
    <location>
        <begin position="474"/>
        <end position="492"/>
    </location>
</feature>
<feature type="compositionally biased region" description="Low complexity" evidence="1">
    <location>
        <begin position="431"/>
        <end position="442"/>
    </location>
</feature>
<feature type="compositionally biased region" description="Acidic residues" evidence="1">
    <location>
        <begin position="63"/>
        <end position="78"/>
    </location>
</feature>
<keyword evidence="3" id="KW-1185">Reference proteome</keyword>
<feature type="compositionally biased region" description="Low complexity" evidence="1">
    <location>
        <begin position="548"/>
        <end position="573"/>
    </location>
</feature>
<feature type="compositionally biased region" description="Low complexity" evidence="1">
    <location>
        <begin position="580"/>
        <end position="593"/>
    </location>
</feature>
<feature type="compositionally biased region" description="Low complexity" evidence="1">
    <location>
        <begin position="637"/>
        <end position="649"/>
    </location>
</feature>
<feature type="compositionally biased region" description="Polar residues" evidence="1">
    <location>
        <begin position="513"/>
        <end position="524"/>
    </location>
</feature>
<feature type="compositionally biased region" description="Polar residues" evidence="1">
    <location>
        <begin position="284"/>
        <end position="305"/>
    </location>
</feature>
<feature type="compositionally biased region" description="Polar residues" evidence="1">
    <location>
        <begin position="601"/>
        <end position="614"/>
    </location>
</feature>
<dbReference type="Proteomes" id="UP001437256">
    <property type="component" value="Unassembled WGS sequence"/>
</dbReference>
<feature type="compositionally biased region" description="Polar residues" evidence="1">
    <location>
        <begin position="198"/>
        <end position="207"/>
    </location>
</feature>
<feature type="compositionally biased region" description="Low complexity" evidence="1">
    <location>
        <begin position="260"/>
        <end position="283"/>
    </location>
</feature>
<feature type="compositionally biased region" description="Polar residues" evidence="1">
    <location>
        <begin position="419"/>
        <end position="430"/>
    </location>
</feature>
<proteinExistence type="predicted"/>
<reference evidence="2 3" key="1">
    <citation type="submission" date="2024-05" db="EMBL/GenBank/DDBJ databases">
        <title>A draft genome resource for the thread blight pathogen Marasmius tenuissimus strain MS-2.</title>
        <authorList>
            <person name="Yulfo-Soto G.E."/>
            <person name="Baruah I.K."/>
            <person name="Amoako-Attah I."/>
            <person name="Bukari Y."/>
            <person name="Meinhardt L.W."/>
            <person name="Bailey B.A."/>
            <person name="Cohen S.P."/>
        </authorList>
    </citation>
    <scope>NUCLEOTIDE SEQUENCE [LARGE SCALE GENOMIC DNA]</scope>
    <source>
        <strain evidence="2 3">MS-2</strain>
    </source>
</reference>
<gene>
    <name evidence="2" type="ORF">AAF712_010866</name>
</gene>
<feature type="compositionally biased region" description="Polar residues" evidence="1">
    <location>
        <begin position="8"/>
        <end position="18"/>
    </location>
</feature>
<feature type="compositionally biased region" description="Basic and acidic residues" evidence="1">
    <location>
        <begin position="222"/>
        <end position="239"/>
    </location>
</feature>
<feature type="region of interest" description="Disordered" evidence="1">
    <location>
        <begin position="417"/>
        <end position="761"/>
    </location>
</feature>